<dbReference type="PANTHER" id="PTHR15897">
    <property type="entry name" value="ANKYRIN REPEAT AND MYND DOMAIN PROTEIN 1"/>
    <property type="match status" value="1"/>
</dbReference>
<evidence type="ECO:0000256" key="3">
    <source>
        <dbReference type="SAM" id="MobiDB-lite"/>
    </source>
</evidence>
<dbReference type="Gene3D" id="2.20.110.10">
    <property type="entry name" value="Histone H3 K4-specific methyltransferase SET7/9 N-terminal domain"/>
    <property type="match status" value="2"/>
</dbReference>
<protein>
    <submittedName>
        <fullName evidence="4">Ankyrin repeat and MYND domain-containing protein 1</fullName>
    </submittedName>
</protein>
<organism evidence="4 5">
    <name type="scientific">Fasciola gigantica</name>
    <name type="common">Giant liver fluke</name>
    <dbReference type="NCBI Taxonomy" id="46835"/>
    <lineage>
        <taxon>Eukaryota</taxon>
        <taxon>Metazoa</taxon>
        <taxon>Spiralia</taxon>
        <taxon>Lophotrochozoa</taxon>
        <taxon>Platyhelminthes</taxon>
        <taxon>Trematoda</taxon>
        <taxon>Digenea</taxon>
        <taxon>Plagiorchiida</taxon>
        <taxon>Echinostomata</taxon>
        <taxon>Echinostomatoidea</taxon>
        <taxon>Fasciolidae</taxon>
        <taxon>Fasciola</taxon>
    </lineage>
</organism>
<dbReference type="InterPro" id="IPR003409">
    <property type="entry name" value="MORN"/>
</dbReference>
<feature type="region of interest" description="Disordered" evidence="3">
    <location>
        <begin position="596"/>
        <end position="615"/>
    </location>
</feature>
<evidence type="ECO:0000256" key="2">
    <source>
        <dbReference type="PROSITE-ProRule" id="PRU00023"/>
    </source>
</evidence>
<evidence type="ECO:0000313" key="4">
    <source>
        <dbReference type="EMBL" id="TPP64867.1"/>
    </source>
</evidence>
<keyword evidence="2" id="KW-0040">ANK repeat</keyword>
<reference evidence="4 5" key="1">
    <citation type="submission" date="2019-04" db="EMBL/GenBank/DDBJ databases">
        <title>Annotation for the trematode Fasciola gigantica.</title>
        <authorList>
            <person name="Choi Y.-J."/>
        </authorList>
    </citation>
    <scope>NUCLEOTIDE SEQUENCE [LARGE SCALE GENOMIC DNA]</scope>
    <source>
        <strain evidence="4">Uganda_cow_1</strain>
    </source>
</reference>
<dbReference type="InterPro" id="IPR036770">
    <property type="entry name" value="Ankyrin_rpt-contain_sf"/>
</dbReference>
<name>A0A504Z325_FASGI</name>
<dbReference type="Proteomes" id="UP000316759">
    <property type="component" value="Unassembled WGS sequence"/>
</dbReference>
<sequence length="788" mass="88904">MTAVIDRQQLFGALSDQQKHTEKHVHHFTNHIYFGLVKDGLKDGVGECAIGNDEYFAGKFVGGLRTSCGTQQWSSGDTFHGYFHADKRNGWGIYSMKNGERYEGTFFQDKKHGFGLYIWPNGSQYFGTFFLDHRCGYGIQKFSFGAIYEGYFYEDQPEGPGVLWYPNKKTVTADVGYWHHGKLIRLVQTVDSTPGFSWTTQFPEYTFYSTVRGEFVDQDKFDRLKRTISNVQSYYLSRCAIAPGQQVPDLGNCFGDNVPQSLLESGFGALFHELDSMARLPASWQMWDLRSKLFDQPLADVAFRCLLHLTRPHPKEWANWRSAIPQDPVLDSDGPTDVRPALELGSDPKSGFAKCVMTNGSGDESNLIIPIQLCSLRPIREHQAKTNKSQKTENDIEQEFERFQTTSLLVIQNRVTHMSYLQQFIRDSWSRWLSAGPASDLVDEPETMTIEKPVAWSELWRCRIRQARGRNKAHSSLKSGPSEKLGILFLSHCQAGLVEQVKQDILENGLKRTSQCGLDPNIADHRGCFGLLWAVLSWNVELVNVLLDFGANVNQVTDEGLCVLSLCLLYYYRVMEQLNPNRILQSHIIDLGSAKCPTPSDGSVSSKEPVDKDSSARQYVYRAEVAMHLSDASAEDKRVLEEQARLAQFRRVYGVRTRPSKVMTVALPTVVQKSVNLDNSNQIPEQQAVPIRLPTFQRFTNCLTRLTKQLKLDVPVDASGLIKISAQVTRVKTPGPSSRQPTNCTEKLRALGNNYTSKTGVCDLRLVTGRNLITKFSSIKLSISGRMH</sequence>
<dbReference type="Gene3D" id="1.25.40.20">
    <property type="entry name" value="Ankyrin repeat-containing domain"/>
    <property type="match status" value="1"/>
</dbReference>
<dbReference type="InterPro" id="IPR053064">
    <property type="entry name" value="Ankyrin-MYND_domain-protein"/>
</dbReference>
<evidence type="ECO:0000313" key="5">
    <source>
        <dbReference type="Proteomes" id="UP000316759"/>
    </source>
</evidence>
<keyword evidence="5" id="KW-1185">Reference proteome</keyword>
<accession>A0A504Z325</accession>
<dbReference type="PROSITE" id="PS50088">
    <property type="entry name" value="ANK_REPEAT"/>
    <property type="match status" value="1"/>
</dbReference>
<dbReference type="SUPFAM" id="SSF48403">
    <property type="entry name" value="Ankyrin repeat"/>
    <property type="match status" value="1"/>
</dbReference>
<dbReference type="Pfam" id="PF02493">
    <property type="entry name" value="MORN"/>
    <property type="match status" value="4"/>
</dbReference>
<dbReference type="EMBL" id="SUNJ01003943">
    <property type="protein sequence ID" value="TPP64867.1"/>
    <property type="molecule type" value="Genomic_DNA"/>
</dbReference>
<keyword evidence="1" id="KW-0677">Repeat</keyword>
<dbReference type="AlphaFoldDB" id="A0A504Z325"/>
<dbReference type="PANTHER" id="PTHR15897:SF2">
    <property type="entry name" value="ANKYRIN REPEAT AND MYND DOMAIN-CONTAINING PROTEIN 1"/>
    <property type="match status" value="1"/>
</dbReference>
<dbReference type="InterPro" id="IPR002110">
    <property type="entry name" value="Ankyrin_rpt"/>
</dbReference>
<feature type="repeat" description="ANK" evidence="2">
    <location>
        <begin position="526"/>
        <end position="558"/>
    </location>
</feature>
<dbReference type="STRING" id="46835.A0A504Z325"/>
<evidence type="ECO:0000256" key="1">
    <source>
        <dbReference type="ARBA" id="ARBA00022737"/>
    </source>
</evidence>
<gene>
    <name evidence="4" type="ORF">FGIG_05153</name>
</gene>
<comment type="caution">
    <text evidence="4">The sequence shown here is derived from an EMBL/GenBank/DDBJ whole genome shotgun (WGS) entry which is preliminary data.</text>
</comment>
<proteinExistence type="predicted"/>
<dbReference type="OrthoDB" id="48314at2759"/>
<dbReference type="SMART" id="SM00698">
    <property type="entry name" value="MORN"/>
    <property type="match status" value="4"/>
</dbReference>
<dbReference type="SUPFAM" id="SSF82185">
    <property type="entry name" value="Histone H3 K4-specific methyltransferase SET7/9 N-terminal domain"/>
    <property type="match status" value="1"/>
</dbReference>